<accession>D5VKF5</accession>
<dbReference type="STRING" id="509190.Cseg_2524"/>
<evidence type="ECO:0000256" key="2">
    <source>
        <dbReference type="SAM" id="SignalP"/>
    </source>
</evidence>
<sequence length="124" mass="12976">MLRHVLALLAVLALLISPMSVAAAQVECAKAGPEAMANMDAPATKSMDAAKATHDPCCDENQKAPHDGKSCAQVCAAMCATIAPMPVSDIQLPAIEPMRLMAAASNPLRSHAPPRDERPPKRIA</sequence>
<dbReference type="AlphaFoldDB" id="D5VKF5"/>
<gene>
    <name evidence="3" type="ordered locus">Cseg_2524</name>
</gene>
<evidence type="ECO:0000313" key="3">
    <source>
        <dbReference type="EMBL" id="ADG10978.1"/>
    </source>
</evidence>
<dbReference type="KEGG" id="cse:Cseg_2524"/>
<name>D5VKF5_CAUST</name>
<proteinExistence type="predicted"/>
<feature type="chain" id="PRO_5003078455" evidence="2">
    <location>
        <begin position="24"/>
        <end position="124"/>
    </location>
</feature>
<feature type="region of interest" description="Disordered" evidence="1">
    <location>
        <begin position="104"/>
        <end position="124"/>
    </location>
</feature>
<feature type="signal peptide" evidence="2">
    <location>
        <begin position="1"/>
        <end position="23"/>
    </location>
</feature>
<evidence type="ECO:0000313" key="4">
    <source>
        <dbReference type="Proteomes" id="UP000002629"/>
    </source>
</evidence>
<organism evidence="3 4">
    <name type="scientific">Caulobacter segnis (strain ATCC 21756 / DSM 7131 / JCM 7823 / NBRC 15250 / LMG 17158 / TK0059)</name>
    <name type="common">Mycoplana segnis</name>
    <dbReference type="NCBI Taxonomy" id="509190"/>
    <lineage>
        <taxon>Bacteria</taxon>
        <taxon>Pseudomonadati</taxon>
        <taxon>Pseudomonadota</taxon>
        <taxon>Alphaproteobacteria</taxon>
        <taxon>Caulobacterales</taxon>
        <taxon>Caulobacteraceae</taxon>
        <taxon>Caulobacter</taxon>
    </lineage>
</organism>
<dbReference type="Proteomes" id="UP000002629">
    <property type="component" value="Chromosome"/>
</dbReference>
<feature type="compositionally biased region" description="Basic and acidic residues" evidence="1">
    <location>
        <begin position="113"/>
        <end position="124"/>
    </location>
</feature>
<keyword evidence="2" id="KW-0732">Signal</keyword>
<evidence type="ECO:0000256" key="1">
    <source>
        <dbReference type="SAM" id="MobiDB-lite"/>
    </source>
</evidence>
<protein>
    <submittedName>
        <fullName evidence="3">Uncharacterized protein</fullName>
    </submittedName>
</protein>
<dbReference type="RefSeq" id="WP_013079631.1">
    <property type="nucleotide sequence ID" value="NC_014100.1"/>
</dbReference>
<reference evidence="4" key="1">
    <citation type="journal article" date="2011" name="J. Bacteriol.">
        <title>Genome sequences of eight morphologically diverse alphaproteobacteria.</title>
        <authorList>
            <consortium name="US DOE Joint Genome Institute"/>
            <person name="Brown P.J."/>
            <person name="Kysela D.T."/>
            <person name="Buechlein A."/>
            <person name="Hemmerich C."/>
            <person name="Brun Y.V."/>
        </authorList>
    </citation>
    <scope>NUCLEOTIDE SEQUENCE [LARGE SCALE GENOMIC DNA]</scope>
    <source>
        <strain evidence="4">ATCC 21756 / DSM 7131 / JCM 7823 / NBRC 15250 / LMG 17158 / TK0059</strain>
    </source>
</reference>
<dbReference type="HOGENOM" id="CLU_1999803_0_0_5"/>
<dbReference type="EMBL" id="CP002008">
    <property type="protein sequence ID" value="ADG10978.1"/>
    <property type="molecule type" value="Genomic_DNA"/>
</dbReference>